<dbReference type="KEGG" id="bbgw:UT28_C0001G0179"/>
<protein>
    <submittedName>
        <fullName evidence="3">Uncharacterized protein</fullName>
    </submittedName>
</protein>
<proteinExistence type="predicted"/>
<dbReference type="STRING" id="1618337.UT28_C0001G0179"/>
<feature type="transmembrane region" description="Helical" evidence="2">
    <location>
        <begin position="127"/>
        <end position="148"/>
    </location>
</feature>
<evidence type="ECO:0000256" key="1">
    <source>
        <dbReference type="SAM" id="MobiDB-lite"/>
    </source>
</evidence>
<reference evidence="3 4" key="1">
    <citation type="journal article" date="2015" name="Nature">
        <title>rRNA introns, odd ribosomes, and small enigmatic genomes across a large radiation of phyla.</title>
        <authorList>
            <person name="Brown C.T."/>
            <person name="Hug L.A."/>
            <person name="Thomas B.C."/>
            <person name="Sharon I."/>
            <person name="Castelle C.J."/>
            <person name="Singh A."/>
            <person name="Wilkins M.J."/>
            <person name="Williams K.H."/>
            <person name="Banfield J.F."/>
        </authorList>
    </citation>
    <scope>NUCLEOTIDE SEQUENCE [LARGE SCALE GENOMIC DNA]</scope>
</reference>
<keyword evidence="2" id="KW-0472">Membrane</keyword>
<feature type="compositionally biased region" description="Basic and acidic residues" evidence="1">
    <location>
        <begin position="158"/>
        <end position="173"/>
    </location>
</feature>
<feature type="region of interest" description="Disordered" evidence="1">
    <location>
        <begin position="158"/>
        <end position="186"/>
    </location>
</feature>
<name>A0A0G4B333_9BACT</name>
<accession>A0A0G4B333</accession>
<evidence type="ECO:0000313" key="3">
    <source>
        <dbReference type="EMBL" id="AKM81990.1"/>
    </source>
</evidence>
<keyword evidence="2" id="KW-0812">Transmembrane</keyword>
<sequence length="186" mass="20803">MEKQDRLSTEDLDALLDPVVTTLLNKVIKKGIAVDEQHKRLEDIVELFKTPSFTKKKSLLDLKRLRIWANNATKSIDRIAKQLAKKSSDDAAEQGMALSDYRQQLRAAFISRLILIKAEDSCKNWDVAMKAAATVAGVATVTGLFYLAGKIVQRRRRNQEAEKVRLTEPEVAKGRNPTIDAKTPSA</sequence>
<dbReference type="AlphaFoldDB" id="A0A0G4B333"/>
<dbReference type="Proteomes" id="UP000035648">
    <property type="component" value="Chromosome"/>
</dbReference>
<organism evidence="3 4">
    <name type="scientific">Berkelbacteria bacterium GW2011_GWE1_39_12</name>
    <dbReference type="NCBI Taxonomy" id="1618337"/>
    <lineage>
        <taxon>Bacteria</taxon>
        <taxon>Candidatus Berkelbacteria</taxon>
    </lineage>
</organism>
<evidence type="ECO:0000256" key="2">
    <source>
        <dbReference type="SAM" id="Phobius"/>
    </source>
</evidence>
<dbReference type="EMBL" id="CP011213">
    <property type="protein sequence ID" value="AKM81990.1"/>
    <property type="molecule type" value="Genomic_DNA"/>
</dbReference>
<gene>
    <name evidence="3" type="ORF">UT28_C0001G0179</name>
</gene>
<evidence type="ECO:0000313" key="4">
    <source>
        <dbReference type="Proteomes" id="UP000035648"/>
    </source>
</evidence>
<keyword evidence="2" id="KW-1133">Transmembrane helix</keyword>